<organism evidence="11 12">
    <name type="scientific">Cladophialophora chaetospira</name>
    <dbReference type="NCBI Taxonomy" id="386627"/>
    <lineage>
        <taxon>Eukaryota</taxon>
        <taxon>Fungi</taxon>
        <taxon>Dikarya</taxon>
        <taxon>Ascomycota</taxon>
        <taxon>Pezizomycotina</taxon>
        <taxon>Eurotiomycetes</taxon>
        <taxon>Chaetothyriomycetidae</taxon>
        <taxon>Chaetothyriales</taxon>
        <taxon>Herpotrichiellaceae</taxon>
        <taxon>Cladophialophora</taxon>
    </lineage>
</organism>
<comment type="caution">
    <text evidence="11">The sequence shown here is derived from an EMBL/GenBank/DDBJ whole genome shotgun (WGS) entry which is preliminary data.</text>
</comment>
<dbReference type="GO" id="GO:0000448">
    <property type="term" value="P:cleavage in ITS2 between 5.8S rRNA and LSU-rRNA of tricistronic rRNA transcript (SSU-rRNA, 5.8S rRNA, LSU-rRNA)"/>
    <property type="evidence" value="ECO:0007669"/>
    <property type="project" value="TreeGrafter"/>
</dbReference>
<keyword evidence="8" id="KW-0067">ATP-binding</keyword>
<evidence type="ECO:0000256" key="9">
    <source>
        <dbReference type="SAM" id="MobiDB-lite"/>
    </source>
</evidence>
<dbReference type="PANTHER" id="PTHR12755:SF3">
    <property type="entry name" value="POLYNUCLEOTIDE 5'-HYDROXYL-KINASE NOL9"/>
    <property type="match status" value="1"/>
</dbReference>
<dbReference type="PANTHER" id="PTHR12755">
    <property type="entry name" value="CLEAVAGE/POLYADENYLATION FACTOR IA SUBUNIT CLP1P"/>
    <property type="match status" value="1"/>
</dbReference>
<comment type="function">
    <text evidence="1">Polynucleotide 5'-kinase involved in rRNA processing.</text>
</comment>
<feature type="compositionally biased region" description="Polar residues" evidence="9">
    <location>
        <begin position="49"/>
        <end position="62"/>
    </location>
</feature>
<dbReference type="GO" id="GO:0005634">
    <property type="term" value="C:nucleus"/>
    <property type="evidence" value="ECO:0007669"/>
    <property type="project" value="TreeGrafter"/>
</dbReference>
<evidence type="ECO:0000313" key="11">
    <source>
        <dbReference type="EMBL" id="KAJ9611557.1"/>
    </source>
</evidence>
<dbReference type="Pfam" id="PF16575">
    <property type="entry name" value="CLP1_P"/>
    <property type="match status" value="1"/>
</dbReference>
<evidence type="ECO:0000313" key="12">
    <source>
        <dbReference type="Proteomes" id="UP001172673"/>
    </source>
</evidence>
<dbReference type="AlphaFoldDB" id="A0AA38XEG7"/>
<proteinExistence type="inferred from homology"/>
<dbReference type="Gene3D" id="3.40.50.300">
    <property type="entry name" value="P-loop containing nucleotide triphosphate hydrolases"/>
    <property type="match status" value="1"/>
</dbReference>
<keyword evidence="7" id="KW-0418">Kinase</keyword>
<reference evidence="11" key="1">
    <citation type="submission" date="2022-10" db="EMBL/GenBank/DDBJ databases">
        <title>Culturing micro-colonial fungi from biological soil crusts in the Mojave desert and describing Neophaeococcomyces mojavensis, and introducing the new genera and species Taxawa tesnikishii.</title>
        <authorList>
            <person name="Kurbessoian T."/>
            <person name="Stajich J.E."/>
        </authorList>
    </citation>
    <scope>NUCLEOTIDE SEQUENCE</scope>
    <source>
        <strain evidence="11">TK_41</strain>
    </source>
</reference>
<evidence type="ECO:0000256" key="5">
    <source>
        <dbReference type="ARBA" id="ARBA00022679"/>
    </source>
</evidence>
<dbReference type="InterPro" id="IPR027417">
    <property type="entry name" value="P-loop_NTPase"/>
</dbReference>
<keyword evidence="12" id="KW-1185">Reference proteome</keyword>
<evidence type="ECO:0000256" key="6">
    <source>
        <dbReference type="ARBA" id="ARBA00022741"/>
    </source>
</evidence>
<keyword evidence="6" id="KW-0547">Nucleotide-binding</keyword>
<dbReference type="GO" id="GO:0051731">
    <property type="term" value="F:polynucleotide 5'-hydroxyl-kinase activity"/>
    <property type="evidence" value="ECO:0007669"/>
    <property type="project" value="InterPro"/>
</dbReference>
<dbReference type="GO" id="GO:0005524">
    <property type="term" value="F:ATP binding"/>
    <property type="evidence" value="ECO:0007669"/>
    <property type="project" value="UniProtKB-KW"/>
</dbReference>
<keyword evidence="5" id="KW-0808">Transferase</keyword>
<feature type="domain" description="Clp1 P-loop" evidence="10">
    <location>
        <begin position="237"/>
        <end position="437"/>
    </location>
</feature>
<dbReference type="Proteomes" id="UP001172673">
    <property type="component" value="Unassembled WGS sequence"/>
</dbReference>
<evidence type="ECO:0000256" key="1">
    <source>
        <dbReference type="ARBA" id="ARBA00003798"/>
    </source>
</evidence>
<dbReference type="InterPro" id="IPR045116">
    <property type="entry name" value="Clp1/Grc3"/>
</dbReference>
<name>A0AA38XEG7_9EURO</name>
<feature type="compositionally biased region" description="Polar residues" evidence="9">
    <location>
        <begin position="22"/>
        <end position="32"/>
    </location>
</feature>
<feature type="region of interest" description="Disordered" evidence="9">
    <location>
        <begin position="22"/>
        <end position="64"/>
    </location>
</feature>
<protein>
    <recommendedName>
        <fullName evidence="4">Polynucleotide 5'-hydroxyl-kinase GRC3</fullName>
    </recommendedName>
    <alternativeName>
        <fullName evidence="3">Polynucleotide 5'-hydroxyl-kinase grc3</fullName>
    </alternativeName>
</protein>
<evidence type="ECO:0000256" key="3">
    <source>
        <dbReference type="ARBA" id="ARBA00018706"/>
    </source>
</evidence>
<evidence type="ECO:0000256" key="4">
    <source>
        <dbReference type="ARBA" id="ARBA00019824"/>
    </source>
</evidence>
<sequence>MQANGQRLSAVARRRFLRDGFSTASAGSTPEATSPALPTGIGLNGEAFPQQSSRGETNSPSENGVEIANQFSTLVEASAVAFSPSREVEELTRGTVRIRLSRGQKCVLLGTCTLWVKQGSVSVYGAVLSASTAIYRIYAPTTHALPAIEATTTNAEVEIEPLSDGTTELPYTRTRDIWTRVGVKQASDLFYVLGHSFEYDLKRPGRLRELDIAPWKALLTNASTYDSSLPPRILICGRRSSGLSTFARCVVNRLLARQSANSDPASRAGIRVVDLDTSTPEFVPPGMISLVQVNKSVFGPPFTHLLPPSGSDAGYVLRTHFLGEIGATDLSPWHLDRMYDLFELDRNCRSKQHQAPLLVLLPRWLNEVDEVDAIKLWSKMAPTQVFCLDPNPASSHLMRWQSLSEGGKCNINQVPVQAFEKIPAVQQHDLQMQSYFHLNASPMSQPFWDQEPILAGMRRHATLSYGGNNARICAIFVMGGHVAFEDTYEALLGSFVALVAVPSSLSTDHGLGADRTRDNLSIEQVQRTDEDLPRWQGRPGPEDSFPFPAEGSFCLGLALVQDIDVASREIRLITGPELHAPDVQSQGYRVAVFIPKATADGRFRTDWVEREMQMRKGGNHTD</sequence>
<accession>A0AA38XEG7</accession>
<evidence type="ECO:0000259" key="10">
    <source>
        <dbReference type="Pfam" id="PF16575"/>
    </source>
</evidence>
<evidence type="ECO:0000256" key="7">
    <source>
        <dbReference type="ARBA" id="ARBA00022777"/>
    </source>
</evidence>
<dbReference type="InterPro" id="IPR032319">
    <property type="entry name" value="CLP1_P"/>
</dbReference>
<evidence type="ECO:0000256" key="2">
    <source>
        <dbReference type="ARBA" id="ARBA00011003"/>
    </source>
</evidence>
<evidence type="ECO:0000256" key="8">
    <source>
        <dbReference type="ARBA" id="ARBA00022840"/>
    </source>
</evidence>
<dbReference type="EMBL" id="JAPDRK010000006">
    <property type="protein sequence ID" value="KAJ9611557.1"/>
    <property type="molecule type" value="Genomic_DNA"/>
</dbReference>
<gene>
    <name evidence="11" type="ORF">H2200_004741</name>
</gene>
<comment type="similarity">
    <text evidence="2">Belongs to the Clp1 family. NOL9/GRC3 subfamily.</text>
</comment>